<comment type="caution">
    <text evidence="2">The sequence shown here is derived from an EMBL/GenBank/DDBJ whole genome shotgun (WGS) entry which is preliminary data.</text>
</comment>
<dbReference type="PROSITE" id="PS51273">
    <property type="entry name" value="GATASE_TYPE_1"/>
    <property type="match status" value="1"/>
</dbReference>
<evidence type="ECO:0000313" key="3">
    <source>
        <dbReference type="Proteomes" id="UP000722750"/>
    </source>
</evidence>
<dbReference type="InterPro" id="IPR017926">
    <property type="entry name" value="GATASE"/>
</dbReference>
<evidence type="ECO:0000313" key="2">
    <source>
        <dbReference type="EMBL" id="MBS1258505.1"/>
    </source>
</evidence>
<dbReference type="AlphaFoldDB" id="A0A941W5Q3"/>
<reference evidence="2" key="1">
    <citation type="journal article" date="2021" name="ISME J.">
        <title>Fine-scale metabolic discontinuity in a stratified prokaryote microbiome of a Red Sea deep halocline.</title>
        <authorList>
            <person name="Michoud G."/>
            <person name="Ngugi D.K."/>
            <person name="Barozzi A."/>
            <person name="Merlino G."/>
            <person name="Calleja M.L."/>
            <person name="Delgado-Huertas A."/>
            <person name="Moran X.A.G."/>
            <person name="Daffonchio D."/>
        </authorList>
    </citation>
    <scope>NUCLEOTIDE SEQUENCE</scope>
    <source>
        <strain evidence="2">SuakinDeep_MAG55_1</strain>
    </source>
</reference>
<dbReference type="InterPro" id="IPR044992">
    <property type="entry name" value="ChyE-like"/>
</dbReference>
<proteinExistence type="predicted"/>
<dbReference type="EMBL" id="JAANXD010000064">
    <property type="protein sequence ID" value="MBS1258505.1"/>
    <property type="molecule type" value="Genomic_DNA"/>
</dbReference>
<protein>
    <recommendedName>
        <fullName evidence="1">Glutamine amidotransferase domain-containing protein</fullName>
    </recommendedName>
</protein>
<gene>
    <name evidence="2" type="ORF">MAG551_01564</name>
</gene>
<feature type="domain" description="Glutamine amidotransferase" evidence="1">
    <location>
        <begin position="43"/>
        <end position="180"/>
    </location>
</feature>
<dbReference type="SUPFAM" id="SSF52317">
    <property type="entry name" value="Class I glutamine amidotransferase-like"/>
    <property type="match status" value="1"/>
</dbReference>
<name>A0A941W5Q3_9BACT</name>
<dbReference type="PANTHER" id="PTHR42695">
    <property type="entry name" value="GLUTAMINE AMIDOTRANSFERASE YLR126C-RELATED"/>
    <property type="match status" value="1"/>
</dbReference>
<evidence type="ECO:0000259" key="1">
    <source>
        <dbReference type="Pfam" id="PF00117"/>
    </source>
</evidence>
<accession>A0A941W5Q3</accession>
<sequence>MKVIIIKHIDIEGPGTIGDFLDCNDIPYQIIDVFDGQPLPTSLSGISAVIVLGGPMNVYEEDKYPFLKQEDAFLKKVIIEEIPTVGFCLGAQLIAKAKGAIVKKASQKEIGWFKITLGENSPSDLLFRGFWEEIDVFQWHGDTFEIPNEAVKLASSELCSNQAFRIGSNIYGLQFHVEVTDEMIYQWIDAYKDEVDSLKGIVDPDKIIYDTKVKSEDYKAQAKQFCINFFKLVQY</sequence>
<dbReference type="PANTHER" id="PTHR42695:SF5">
    <property type="entry name" value="GLUTAMINE AMIDOTRANSFERASE YLR126C-RELATED"/>
    <property type="match status" value="1"/>
</dbReference>
<organism evidence="2 3">
    <name type="scientific">Candidatus Scalindua arabica</name>
    <dbReference type="NCBI Taxonomy" id="1127984"/>
    <lineage>
        <taxon>Bacteria</taxon>
        <taxon>Pseudomonadati</taxon>
        <taxon>Planctomycetota</taxon>
        <taxon>Candidatus Brocadiia</taxon>
        <taxon>Candidatus Brocadiales</taxon>
        <taxon>Candidatus Scalinduaceae</taxon>
        <taxon>Candidatus Scalindua</taxon>
    </lineage>
</organism>
<dbReference type="GO" id="GO:0005829">
    <property type="term" value="C:cytosol"/>
    <property type="evidence" value="ECO:0007669"/>
    <property type="project" value="TreeGrafter"/>
</dbReference>
<dbReference type="Gene3D" id="3.40.50.880">
    <property type="match status" value="1"/>
</dbReference>
<dbReference type="Pfam" id="PF00117">
    <property type="entry name" value="GATase"/>
    <property type="match status" value="1"/>
</dbReference>
<dbReference type="FunFam" id="3.40.50.880:FF:000033">
    <property type="entry name" value="Glutamine amidotransferase class-I"/>
    <property type="match status" value="1"/>
</dbReference>
<dbReference type="CDD" id="cd01741">
    <property type="entry name" value="GATase1_1"/>
    <property type="match status" value="1"/>
</dbReference>
<dbReference type="InterPro" id="IPR029062">
    <property type="entry name" value="Class_I_gatase-like"/>
</dbReference>
<dbReference type="Proteomes" id="UP000722750">
    <property type="component" value="Unassembled WGS sequence"/>
</dbReference>